<feature type="domain" description="LysM" evidence="5">
    <location>
        <begin position="598"/>
        <end position="644"/>
    </location>
</feature>
<proteinExistence type="predicted"/>
<gene>
    <name evidence="6" type="ORF">CH35J_009964</name>
</gene>
<dbReference type="OrthoDB" id="341259at2759"/>
<organism evidence="6 7">
    <name type="scientific">Colletotrichum higginsianum</name>
    <dbReference type="NCBI Taxonomy" id="80884"/>
    <lineage>
        <taxon>Eukaryota</taxon>
        <taxon>Fungi</taxon>
        <taxon>Dikarya</taxon>
        <taxon>Ascomycota</taxon>
        <taxon>Pezizomycotina</taxon>
        <taxon>Sordariomycetes</taxon>
        <taxon>Hypocreomycetidae</taxon>
        <taxon>Glomerellales</taxon>
        <taxon>Glomerellaceae</taxon>
        <taxon>Colletotrichum</taxon>
        <taxon>Colletotrichum destructivum species complex</taxon>
    </lineage>
</organism>
<evidence type="ECO:0000256" key="4">
    <source>
        <dbReference type="SAM" id="MobiDB-lite"/>
    </source>
</evidence>
<dbReference type="InterPro" id="IPR018392">
    <property type="entry name" value="LysM"/>
</dbReference>
<evidence type="ECO:0000256" key="2">
    <source>
        <dbReference type="ARBA" id="ARBA00023043"/>
    </source>
</evidence>
<dbReference type="SUPFAM" id="SSF54106">
    <property type="entry name" value="LysM domain"/>
    <property type="match status" value="1"/>
</dbReference>
<dbReference type="PANTHER" id="PTHR24198:SF165">
    <property type="entry name" value="ANKYRIN REPEAT-CONTAINING PROTEIN-RELATED"/>
    <property type="match status" value="1"/>
</dbReference>
<dbReference type="InterPro" id="IPR036779">
    <property type="entry name" value="LysM_dom_sf"/>
</dbReference>
<dbReference type="InterPro" id="IPR002110">
    <property type="entry name" value="Ankyrin_rpt"/>
</dbReference>
<evidence type="ECO:0000256" key="1">
    <source>
        <dbReference type="ARBA" id="ARBA00022737"/>
    </source>
</evidence>
<dbReference type="Proteomes" id="UP000305883">
    <property type="component" value="Unassembled WGS sequence"/>
</dbReference>
<dbReference type="Gene3D" id="1.25.40.20">
    <property type="entry name" value="Ankyrin repeat-containing domain"/>
    <property type="match status" value="2"/>
</dbReference>
<evidence type="ECO:0000259" key="5">
    <source>
        <dbReference type="PROSITE" id="PS51782"/>
    </source>
</evidence>
<dbReference type="PRINTS" id="PR01415">
    <property type="entry name" value="ANKYRIN"/>
</dbReference>
<reference evidence="6 7" key="1">
    <citation type="journal article" date="2019" name="Genome Biol. Evol.">
        <title>Genomic Plasticity Mediated by Transposable Elements in the Plant Pathogenic Fungus Colletotrichum higginsianum.</title>
        <authorList>
            <person name="Tsushima A."/>
            <person name="Gan P."/>
            <person name="Kumakura N."/>
            <person name="Narusaka M."/>
            <person name="Takano Y."/>
            <person name="Narusaka Y."/>
            <person name="Shirasu K."/>
        </authorList>
    </citation>
    <scope>NUCLEOTIDE SEQUENCE [LARGE SCALE GENOMIC DNA]</scope>
    <source>
        <strain evidence="6 7">MAFF305635-RFP</strain>
    </source>
</reference>
<accession>A0A4V4NAK5</accession>
<keyword evidence="2 3" id="KW-0040">ANK repeat</keyword>
<dbReference type="Gene3D" id="3.10.350.10">
    <property type="entry name" value="LysM domain"/>
    <property type="match status" value="1"/>
</dbReference>
<dbReference type="PANTHER" id="PTHR24198">
    <property type="entry name" value="ANKYRIN REPEAT AND PROTEIN KINASE DOMAIN-CONTAINING PROTEIN"/>
    <property type="match status" value="1"/>
</dbReference>
<sequence>MSTLENYYEIVEPYLGHGNKTGDRQYLAHILETWNPNLDPDNDIGGALHWSIFQGDDAAVQMMLDAGVDPNTRDKQDPGFTPLLAASQHGKLETARLFWERVGPGGRFIPKKSGRSGPDCLQIAARNNHAGLTTYFLGAWDGWNDDEKRRALLDAASAWCDDAVTVLLTHPGISYSPEDIQDALVRAVGKRIILPEHETKPAPATADAVRQQQLVSRLVDAGGNPDSEDQRSHQPLIHATILSHECIGGLKGLLEKGANPNRPDSHGKTALHYLFSPLSRQLPATTALELLLLHGALPELADEAGETPLHAAAKTGTYEQLRLCLSHCRAPKAETIQLRNSYGESLLHYAAVGGQRTTVEFLLNSGLDANVASSNGWTPLLCALSPTALKTAHEMCLTANFLLQNGAGAGVVTDEGWTALHAMGSWPAARDSKIRAEVANLAKRLIESGAPVGVKSRVIRSLSTTAVTLCNVWGFRLVGRQLVTRQRRPGPNIPQLLVGTPEPVPRRRRVLHAPGLAGLRVRAVAVEHLHQLDLVTAKVFCDLRHLSNGELFDAIVIGGAATPPTTTTTKPPVTTTAPGNGVATPQPTQPGMVNNCKKFHYVSEGNTCGQIISYNGITLANFVKWNSGVGATCQNMRAKTYVCVSV</sequence>
<feature type="region of interest" description="Disordered" evidence="4">
    <location>
        <begin position="563"/>
        <end position="589"/>
    </location>
</feature>
<feature type="repeat" description="ANK" evidence="3">
    <location>
        <begin position="342"/>
        <end position="374"/>
    </location>
</feature>
<dbReference type="SMART" id="SM00248">
    <property type="entry name" value="ANK"/>
    <property type="match status" value="7"/>
</dbReference>
<dbReference type="PROSITE" id="PS51782">
    <property type="entry name" value="LYSM"/>
    <property type="match status" value="1"/>
</dbReference>
<dbReference type="SUPFAM" id="SSF48403">
    <property type="entry name" value="Ankyrin repeat"/>
    <property type="match status" value="2"/>
</dbReference>
<name>A0A4V4NAK5_9PEZI</name>
<evidence type="ECO:0000313" key="6">
    <source>
        <dbReference type="EMBL" id="TIC92553.1"/>
    </source>
</evidence>
<dbReference type="PROSITE" id="PS50088">
    <property type="entry name" value="ANK_REPEAT"/>
    <property type="match status" value="2"/>
</dbReference>
<feature type="repeat" description="ANK" evidence="3">
    <location>
        <begin position="47"/>
        <end position="75"/>
    </location>
</feature>
<dbReference type="Pfam" id="PF12796">
    <property type="entry name" value="Ank_2"/>
    <property type="match status" value="1"/>
</dbReference>
<dbReference type="InterPro" id="IPR036770">
    <property type="entry name" value="Ankyrin_rpt-contain_sf"/>
</dbReference>
<evidence type="ECO:0000256" key="3">
    <source>
        <dbReference type="PROSITE-ProRule" id="PRU00023"/>
    </source>
</evidence>
<keyword evidence="1" id="KW-0677">Repeat</keyword>
<dbReference type="EMBL" id="MWPZ01000008">
    <property type="protein sequence ID" value="TIC92553.1"/>
    <property type="molecule type" value="Genomic_DNA"/>
</dbReference>
<comment type="caution">
    <text evidence="6">The sequence shown here is derived from an EMBL/GenBank/DDBJ whole genome shotgun (WGS) entry which is preliminary data.</text>
</comment>
<dbReference type="AlphaFoldDB" id="A0A4V4NAK5"/>
<dbReference type="PROSITE" id="PS50297">
    <property type="entry name" value="ANK_REP_REGION"/>
    <property type="match status" value="1"/>
</dbReference>
<protein>
    <submittedName>
        <fullName evidence="6">LysM domain-containing protein</fullName>
    </submittedName>
</protein>
<feature type="compositionally biased region" description="Low complexity" evidence="4">
    <location>
        <begin position="563"/>
        <end position="578"/>
    </location>
</feature>
<evidence type="ECO:0000313" key="7">
    <source>
        <dbReference type="Proteomes" id="UP000305883"/>
    </source>
</evidence>